<evidence type="ECO:0000256" key="1">
    <source>
        <dbReference type="SAM" id="MobiDB-lite"/>
    </source>
</evidence>
<evidence type="ECO:0000313" key="4">
    <source>
        <dbReference type="Proteomes" id="UP000625711"/>
    </source>
</evidence>
<gene>
    <name evidence="3" type="ORF">GWI33_011586</name>
</gene>
<proteinExistence type="predicted"/>
<name>A0A834IAQ4_RHYFE</name>
<feature type="compositionally biased region" description="Polar residues" evidence="1">
    <location>
        <begin position="26"/>
        <end position="40"/>
    </location>
</feature>
<feature type="chain" id="PRO_5032824643" description="Secreted protein" evidence="2">
    <location>
        <begin position="20"/>
        <end position="120"/>
    </location>
</feature>
<feature type="region of interest" description="Disordered" evidence="1">
    <location>
        <begin position="19"/>
        <end position="79"/>
    </location>
</feature>
<keyword evidence="4" id="KW-1185">Reference proteome</keyword>
<comment type="caution">
    <text evidence="3">The sequence shown here is derived from an EMBL/GenBank/DDBJ whole genome shotgun (WGS) entry which is preliminary data.</text>
</comment>
<dbReference type="Proteomes" id="UP000625711">
    <property type="component" value="Unassembled WGS sequence"/>
</dbReference>
<dbReference type="AlphaFoldDB" id="A0A834IAQ4"/>
<accession>A0A834IAQ4</accession>
<reference evidence="3" key="1">
    <citation type="submission" date="2020-08" db="EMBL/GenBank/DDBJ databases">
        <title>Genome sequencing and assembly of the red palm weevil Rhynchophorus ferrugineus.</title>
        <authorList>
            <person name="Dias G.B."/>
            <person name="Bergman C.M."/>
            <person name="Manee M."/>
        </authorList>
    </citation>
    <scope>NUCLEOTIDE SEQUENCE</scope>
    <source>
        <strain evidence="3">AA-2017</strain>
        <tissue evidence="3">Whole larva</tissue>
    </source>
</reference>
<protein>
    <recommendedName>
        <fullName evidence="5">Secreted protein</fullName>
    </recommendedName>
</protein>
<evidence type="ECO:0008006" key="5">
    <source>
        <dbReference type="Google" id="ProtNLM"/>
    </source>
</evidence>
<dbReference type="EMBL" id="JAACXV010009795">
    <property type="protein sequence ID" value="KAF7275572.1"/>
    <property type="molecule type" value="Genomic_DNA"/>
</dbReference>
<feature type="compositionally biased region" description="Basic and acidic residues" evidence="1">
    <location>
        <begin position="41"/>
        <end position="53"/>
    </location>
</feature>
<organism evidence="3 4">
    <name type="scientific">Rhynchophorus ferrugineus</name>
    <name type="common">Red palm weevil</name>
    <name type="synonym">Curculio ferrugineus</name>
    <dbReference type="NCBI Taxonomy" id="354439"/>
    <lineage>
        <taxon>Eukaryota</taxon>
        <taxon>Metazoa</taxon>
        <taxon>Ecdysozoa</taxon>
        <taxon>Arthropoda</taxon>
        <taxon>Hexapoda</taxon>
        <taxon>Insecta</taxon>
        <taxon>Pterygota</taxon>
        <taxon>Neoptera</taxon>
        <taxon>Endopterygota</taxon>
        <taxon>Coleoptera</taxon>
        <taxon>Polyphaga</taxon>
        <taxon>Cucujiformia</taxon>
        <taxon>Curculionidae</taxon>
        <taxon>Dryophthorinae</taxon>
        <taxon>Rhynchophorus</taxon>
    </lineage>
</organism>
<evidence type="ECO:0000313" key="3">
    <source>
        <dbReference type="EMBL" id="KAF7275572.1"/>
    </source>
</evidence>
<keyword evidence="2" id="KW-0732">Signal</keyword>
<feature type="signal peptide" evidence="2">
    <location>
        <begin position="1"/>
        <end position="19"/>
    </location>
</feature>
<evidence type="ECO:0000256" key="2">
    <source>
        <dbReference type="SAM" id="SignalP"/>
    </source>
</evidence>
<sequence length="120" mass="13630">MIYIRIFLISASFLTSFTSNREKSPIKQTPNVKGASQTSDPDAKRKDGRSKRPENKRKRPQPVFPGPGAETEKRRCHFPGVSRSAKKNFALATENCVLVKIRKRVLKQKNEPILARLILI</sequence>